<dbReference type="PANTHER" id="PTHR23077:SF117">
    <property type="entry name" value="AAA+ ATPASE DOMAIN-CONTAINING PROTEIN"/>
    <property type="match status" value="1"/>
</dbReference>
<keyword evidence="2 3" id="KW-0067">ATP-binding</keyword>
<accession>A0A2G5BHQ0</accession>
<dbReference type="PANTHER" id="PTHR23077">
    <property type="entry name" value="AAA-FAMILY ATPASE"/>
    <property type="match status" value="1"/>
</dbReference>
<dbReference type="AlphaFoldDB" id="A0A2G5BHQ0"/>
<dbReference type="SUPFAM" id="SSF52540">
    <property type="entry name" value="P-loop containing nucleoside triphosphate hydrolases"/>
    <property type="match status" value="2"/>
</dbReference>
<evidence type="ECO:0000259" key="4">
    <source>
        <dbReference type="SMART" id="SM00382"/>
    </source>
</evidence>
<evidence type="ECO:0000313" key="6">
    <source>
        <dbReference type="Proteomes" id="UP000242474"/>
    </source>
</evidence>
<gene>
    <name evidence="5" type="ORF">COEREDRAFT_85467</name>
</gene>
<dbReference type="Proteomes" id="UP000242474">
    <property type="component" value="Unassembled WGS sequence"/>
</dbReference>
<dbReference type="GO" id="GO:0016887">
    <property type="term" value="F:ATP hydrolysis activity"/>
    <property type="evidence" value="ECO:0007669"/>
    <property type="project" value="InterPro"/>
</dbReference>
<evidence type="ECO:0000256" key="3">
    <source>
        <dbReference type="RuleBase" id="RU003651"/>
    </source>
</evidence>
<keyword evidence="1 3" id="KW-0547">Nucleotide-binding</keyword>
<dbReference type="EMBL" id="KZ303490">
    <property type="protein sequence ID" value="PIA18511.1"/>
    <property type="molecule type" value="Genomic_DNA"/>
</dbReference>
<comment type="similarity">
    <text evidence="3">Belongs to the AAA ATPase family.</text>
</comment>
<evidence type="ECO:0000256" key="2">
    <source>
        <dbReference type="ARBA" id="ARBA00022840"/>
    </source>
</evidence>
<dbReference type="InterPro" id="IPR050168">
    <property type="entry name" value="AAA_ATPase_domain"/>
</dbReference>
<dbReference type="GO" id="GO:0005524">
    <property type="term" value="F:ATP binding"/>
    <property type="evidence" value="ECO:0007669"/>
    <property type="project" value="UniProtKB-KW"/>
</dbReference>
<evidence type="ECO:0000313" key="5">
    <source>
        <dbReference type="EMBL" id="PIA18511.1"/>
    </source>
</evidence>
<dbReference type="Pfam" id="PF17862">
    <property type="entry name" value="AAA_lid_3"/>
    <property type="match status" value="2"/>
</dbReference>
<dbReference type="STRING" id="763665.A0A2G5BHQ0"/>
<sequence length="562" mass="61318">MEALTSQLEHTYINPASDLPGLGDAYERILEVVQFPILYHKEFEKLNIEAPKGMLLYGPPGVGKTRLVSTIAKQTGAALTLIQGPEIIGPYLGESEERLRTKFYEAQNKAQSNPNKASVLFIDEIDSIAPKRQPGAQGSNDSSRLVAQLLTLMDGLESRGRLVVIGATNMPNVLDPALRRPGRFDREIRIDVPNQIARREILAYYTRKMVLGAALDLDMLAEVTNGYVGADIAALCREAAMHAITARIEAAENKGNDKAGGVSEQAVVTRHDFEAAMAQLVPSTKRGLGIDVAKTTWTDIGGLDSVKLKLQQAVEWPLTRAAAMKRLGVRAPRGVLLFGPPGCSKTTLVKVIATQVRSTFFSINGAALYSPYVGDAERTLRETFQRARATSPAVIFFDEIEAMVGKRALGGAANADSVQERILSTLLNEMDGVESSDGVLVVGATNRIDMIDAALLRPGRFDHVVYVPPPDYHARKDILLINGRKMPLGSDVDIDKLASQTEGFSGADMANITREAALLALRHNIDANRVDMCHFEAALSSVQPSLKRDLMEYYNRMQSEYT</sequence>
<dbReference type="OrthoDB" id="5421at2759"/>
<dbReference type="Pfam" id="PF00004">
    <property type="entry name" value="AAA"/>
    <property type="match status" value="2"/>
</dbReference>
<dbReference type="SMART" id="SM00382">
    <property type="entry name" value="AAA"/>
    <property type="match status" value="2"/>
</dbReference>
<dbReference type="FunFam" id="3.40.50.300:FF:001440">
    <property type="entry name" value="ATPase, AAA family protein"/>
    <property type="match status" value="1"/>
</dbReference>
<dbReference type="Gene3D" id="3.40.50.300">
    <property type="entry name" value="P-loop containing nucleotide triphosphate hydrolases"/>
    <property type="match status" value="2"/>
</dbReference>
<keyword evidence="6" id="KW-1185">Reference proteome</keyword>
<name>A0A2G5BHQ0_COERN</name>
<feature type="domain" description="AAA+ ATPase" evidence="4">
    <location>
        <begin position="331"/>
        <end position="471"/>
    </location>
</feature>
<dbReference type="InterPro" id="IPR027417">
    <property type="entry name" value="P-loop_NTPase"/>
</dbReference>
<organism evidence="5 6">
    <name type="scientific">Coemansia reversa (strain ATCC 12441 / NRRL 1564)</name>
    <dbReference type="NCBI Taxonomy" id="763665"/>
    <lineage>
        <taxon>Eukaryota</taxon>
        <taxon>Fungi</taxon>
        <taxon>Fungi incertae sedis</taxon>
        <taxon>Zoopagomycota</taxon>
        <taxon>Kickxellomycotina</taxon>
        <taxon>Kickxellomycetes</taxon>
        <taxon>Kickxellales</taxon>
        <taxon>Kickxellaceae</taxon>
        <taxon>Coemansia</taxon>
    </lineage>
</organism>
<reference evidence="5 6" key="1">
    <citation type="journal article" date="2015" name="Genome Biol. Evol.">
        <title>Phylogenomic analyses indicate that early fungi evolved digesting cell walls of algal ancestors of land plants.</title>
        <authorList>
            <person name="Chang Y."/>
            <person name="Wang S."/>
            <person name="Sekimoto S."/>
            <person name="Aerts A.L."/>
            <person name="Choi C."/>
            <person name="Clum A."/>
            <person name="LaButti K.M."/>
            <person name="Lindquist E.A."/>
            <person name="Yee Ngan C."/>
            <person name="Ohm R.A."/>
            <person name="Salamov A.A."/>
            <person name="Grigoriev I.V."/>
            <person name="Spatafora J.W."/>
            <person name="Berbee M.L."/>
        </authorList>
    </citation>
    <scope>NUCLEOTIDE SEQUENCE [LARGE SCALE GENOMIC DNA]</scope>
    <source>
        <strain evidence="5 6">NRRL 1564</strain>
    </source>
</reference>
<dbReference type="PROSITE" id="PS00674">
    <property type="entry name" value="AAA"/>
    <property type="match status" value="2"/>
</dbReference>
<dbReference type="FunFam" id="1.10.8.60:FF:000038">
    <property type="entry name" value="spermatogenesis-associated protein 5-like protein 1"/>
    <property type="match status" value="1"/>
</dbReference>
<dbReference type="FunFam" id="3.40.50.300:FF:000012">
    <property type="entry name" value="Transitional endoplasmic reticulum ATPase"/>
    <property type="match status" value="1"/>
</dbReference>
<dbReference type="InterPro" id="IPR003959">
    <property type="entry name" value="ATPase_AAA_core"/>
</dbReference>
<dbReference type="InterPro" id="IPR003593">
    <property type="entry name" value="AAA+_ATPase"/>
</dbReference>
<evidence type="ECO:0000256" key="1">
    <source>
        <dbReference type="ARBA" id="ARBA00022741"/>
    </source>
</evidence>
<protein>
    <submittedName>
        <fullName evidence="5">AAA-domain-containing protein</fullName>
    </submittedName>
</protein>
<proteinExistence type="inferred from homology"/>
<dbReference type="InterPro" id="IPR003960">
    <property type="entry name" value="ATPase_AAA_CS"/>
</dbReference>
<dbReference type="InterPro" id="IPR041569">
    <property type="entry name" value="AAA_lid_3"/>
</dbReference>
<feature type="domain" description="AAA+ ATPase" evidence="4">
    <location>
        <begin position="50"/>
        <end position="194"/>
    </location>
</feature>
<dbReference type="Gene3D" id="1.10.8.60">
    <property type="match status" value="2"/>
</dbReference>